<dbReference type="PROSITE" id="PS51257">
    <property type="entry name" value="PROKAR_LIPOPROTEIN"/>
    <property type="match status" value="1"/>
</dbReference>
<dbReference type="EMBL" id="CP157940">
    <property type="protein sequence ID" value="XBS53852.1"/>
    <property type="molecule type" value="Genomic_DNA"/>
</dbReference>
<comment type="similarity">
    <text evidence="1">Belongs to the bacterial solute-binding protein 8 family.</text>
</comment>
<evidence type="ECO:0000256" key="2">
    <source>
        <dbReference type="SAM" id="MobiDB-lite"/>
    </source>
</evidence>
<dbReference type="GO" id="GO:0071281">
    <property type="term" value="P:cellular response to iron ion"/>
    <property type="evidence" value="ECO:0007669"/>
    <property type="project" value="TreeGrafter"/>
</dbReference>
<reference evidence="5" key="1">
    <citation type="submission" date="2024-06" db="EMBL/GenBank/DDBJ databases">
        <title>Lacrimispora cavernae sp. nov., a novel anaerobe isolated from bat guano pile inside a cave.</title>
        <authorList>
            <person name="Miller S.L."/>
            <person name="Lu N."/>
            <person name="King J."/>
            <person name="Sankaranarayanan K."/>
            <person name="Lawson P.A."/>
        </authorList>
    </citation>
    <scope>NUCLEOTIDE SEQUENCE</scope>
    <source>
        <strain evidence="5">BS-2</strain>
    </source>
</reference>
<dbReference type="PANTHER" id="PTHR30535">
    <property type="entry name" value="VITAMIN B12-BINDING PROTEIN"/>
    <property type="match status" value="1"/>
</dbReference>
<dbReference type="Gene3D" id="1.20.58.2180">
    <property type="match status" value="1"/>
</dbReference>
<evidence type="ECO:0000259" key="4">
    <source>
        <dbReference type="PROSITE" id="PS50983"/>
    </source>
</evidence>
<dbReference type="PROSITE" id="PS50983">
    <property type="entry name" value="FE_B12_PBP"/>
    <property type="match status" value="1"/>
</dbReference>
<feature type="signal peptide" evidence="3">
    <location>
        <begin position="1"/>
        <end position="22"/>
    </location>
</feature>
<dbReference type="PANTHER" id="PTHR30535:SF34">
    <property type="entry name" value="MOLYBDATE-BINDING PROTEIN MOLA"/>
    <property type="match status" value="1"/>
</dbReference>
<name>A0AAU7PNM9_9FIRM</name>
<feature type="region of interest" description="Disordered" evidence="2">
    <location>
        <begin position="24"/>
        <end position="50"/>
    </location>
</feature>
<feature type="chain" id="PRO_5043851483" evidence="3">
    <location>
        <begin position="23"/>
        <end position="382"/>
    </location>
</feature>
<feature type="domain" description="Fe/B12 periplasmic-binding" evidence="4">
    <location>
        <begin position="72"/>
        <end position="343"/>
    </location>
</feature>
<keyword evidence="3" id="KW-0732">Signal</keyword>
<evidence type="ECO:0000313" key="5">
    <source>
        <dbReference type="EMBL" id="XBS53852.1"/>
    </source>
</evidence>
<protein>
    <submittedName>
        <fullName evidence="5">ABC transporter substrate-binding protein</fullName>
    </submittedName>
</protein>
<accession>A0AAU7PNM9</accession>
<organism evidence="5">
    <name type="scientific">Lacrimispora sp. BS-2</name>
    <dbReference type="NCBI Taxonomy" id="3151850"/>
    <lineage>
        <taxon>Bacteria</taxon>
        <taxon>Bacillati</taxon>
        <taxon>Bacillota</taxon>
        <taxon>Clostridia</taxon>
        <taxon>Lachnospirales</taxon>
        <taxon>Lachnospiraceae</taxon>
        <taxon>Lacrimispora</taxon>
    </lineage>
</organism>
<dbReference type="InterPro" id="IPR050902">
    <property type="entry name" value="ABC_Transporter_SBP"/>
</dbReference>
<dbReference type="SUPFAM" id="SSF53807">
    <property type="entry name" value="Helical backbone' metal receptor"/>
    <property type="match status" value="1"/>
</dbReference>
<gene>
    <name evidence="5" type="ORF">ABFV83_18925</name>
</gene>
<feature type="compositionally biased region" description="Polar residues" evidence="2">
    <location>
        <begin position="28"/>
        <end position="50"/>
    </location>
</feature>
<sequence length="382" mass="41711">MKNKIVSAVLAAALCLSLAACGKPASQGGKSNVPVTSETPSSTAPVESSGLRTITDLGGHEVTIPAPADIQKIVILSPPVMSFVVSAIPDTEMIVGINSRSFLTSNPQIVEKVFPNWKSVESSFVDVNFAVNTESLLALEPDIIFYYGDFQKKGIEGLNVPAVDFLMKGVNSPEKMSVAWDAQIRGILGTDTSVGIQKEWDDANAKLESLLKNVGDQKKRGLCIKLNQAGSVVVMGSDSFDGWAQSFFALSGIENVAASVEGTGEVSMEQIYEWNPDFIMCFQDVPASYILDNSIEGQDWSLLSAWKNKQVFDVPRTTYAWVTPCADSPLFPFWLVSKAYPELVSDDEVRTEIKEYYQRNYNVELTEGDLDSILDYREATGI</sequence>
<dbReference type="InterPro" id="IPR002491">
    <property type="entry name" value="ABC_transptr_periplasmic_BD"/>
</dbReference>
<evidence type="ECO:0000256" key="3">
    <source>
        <dbReference type="SAM" id="SignalP"/>
    </source>
</evidence>
<evidence type="ECO:0000256" key="1">
    <source>
        <dbReference type="ARBA" id="ARBA00008814"/>
    </source>
</evidence>
<dbReference type="RefSeq" id="WP_349946098.1">
    <property type="nucleotide sequence ID" value="NZ_CP157940.1"/>
</dbReference>
<dbReference type="AlphaFoldDB" id="A0AAU7PNM9"/>
<dbReference type="Pfam" id="PF01497">
    <property type="entry name" value="Peripla_BP_2"/>
    <property type="match status" value="1"/>
</dbReference>
<proteinExistence type="inferred from homology"/>
<dbReference type="Gene3D" id="3.40.50.1980">
    <property type="entry name" value="Nitrogenase molybdenum iron protein domain"/>
    <property type="match status" value="2"/>
</dbReference>